<dbReference type="SFLD" id="SFLDG01129">
    <property type="entry name" value="C1.5:_HAD__Beta-PGM__Phosphata"/>
    <property type="match status" value="1"/>
</dbReference>
<reference evidence="3 4" key="1">
    <citation type="submission" date="2024-04" db="EMBL/GenBank/DDBJ databases">
        <title>Novel species of the genus Ideonella isolated from streams.</title>
        <authorList>
            <person name="Lu H."/>
        </authorList>
    </citation>
    <scope>NUCLEOTIDE SEQUENCE [LARGE SCALE GENOMIC DNA]</scope>
    <source>
        <strain evidence="3 4">BYS139W</strain>
    </source>
</reference>
<comment type="caution">
    <text evidence="3">The sequence shown here is derived from an EMBL/GenBank/DDBJ whole genome shotgun (WGS) entry which is preliminary data.</text>
</comment>
<keyword evidence="4" id="KW-1185">Reference proteome</keyword>
<name>A0ABU9BGY2_9BURK</name>
<proteinExistence type="predicted"/>
<accession>A0ABU9BGY2</accession>
<dbReference type="InterPro" id="IPR036412">
    <property type="entry name" value="HAD-like_sf"/>
</dbReference>
<dbReference type="SFLD" id="SFLDS00003">
    <property type="entry name" value="Haloacid_Dehalogenase"/>
    <property type="match status" value="1"/>
</dbReference>
<organism evidence="3 4">
    <name type="scientific">Pseudaquabacterium rugosum</name>
    <dbReference type="NCBI Taxonomy" id="2984194"/>
    <lineage>
        <taxon>Bacteria</taxon>
        <taxon>Pseudomonadati</taxon>
        <taxon>Pseudomonadota</taxon>
        <taxon>Betaproteobacteria</taxon>
        <taxon>Burkholderiales</taxon>
        <taxon>Sphaerotilaceae</taxon>
        <taxon>Pseudaquabacterium</taxon>
    </lineage>
</organism>
<evidence type="ECO:0000313" key="3">
    <source>
        <dbReference type="EMBL" id="MEK8029076.1"/>
    </source>
</evidence>
<dbReference type="InterPro" id="IPR023214">
    <property type="entry name" value="HAD_sf"/>
</dbReference>
<sequence length="263" mass="28156">MPWRPALIALDADDTLWHNEPLFRMTQARFDALLAPWADAPTVAAELAAVERRNLSTYGYGAKGFTLSMIETALVLSGRQVGADVLAEILEAGRELMRHPMEPLPGVADALERLAALAPLLLITKGDLFHQESKLAASGLGRWFSGVEVVSEKDADTYRRAFGRHGVPAARALMAGNSVRSDVLPPLALGAWGVLIPYPLVWSHEAAEVPHGHPRFRECASLDALADWLQCLPPEPAAAASPSLSPSLSLSLSPAPSSSHPEA</sequence>
<dbReference type="RefSeq" id="WP_341376864.1">
    <property type="nucleotide sequence ID" value="NZ_JBBUTF010000039.1"/>
</dbReference>
<dbReference type="PANTHER" id="PTHR43316">
    <property type="entry name" value="HYDROLASE, HALOACID DELAHOGENASE-RELATED"/>
    <property type="match status" value="1"/>
</dbReference>
<evidence type="ECO:0000313" key="4">
    <source>
        <dbReference type="Proteomes" id="UP001368500"/>
    </source>
</evidence>
<dbReference type="Proteomes" id="UP001368500">
    <property type="component" value="Unassembled WGS sequence"/>
</dbReference>
<gene>
    <name evidence="3" type="ORF">AACH11_24230</name>
</gene>
<protein>
    <submittedName>
        <fullName evidence="3">HAD family hydrolase</fullName>
    </submittedName>
</protein>
<evidence type="ECO:0000256" key="2">
    <source>
        <dbReference type="SAM" id="MobiDB-lite"/>
    </source>
</evidence>
<dbReference type="SUPFAM" id="SSF56784">
    <property type="entry name" value="HAD-like"/>
    <property type="match status" value="1"/>
</dbReference>
<evidence type="ECO:0000256" key="1">
    <source>
        <dbReference type="ARBA" id="ARBA00022801"/>
    </source>
</evidence>
<keyword evidence="1 3" id="KW-0378">Hydrolase</keyword>
<dbReference type="InterPro" id="IPR023198">
    <property type="entry name" value="PGP-like_dom2"/>
</dbReference>
<dbReference type="Pfam" id="PF00702">
    <property type="entry name" value="Hydrolase"/>
    <property type="match status" value="1"/>
</dbReference>
<dbReference type="PANTHER" id="PTHR43316:SF8">
    <property type="entry name" value="HAD FAMILY HYDROLASE"/>
    <property type="match status" value="1"/>
</dbReference>
<dbReference type="Gene3D" id="1.10.150.240">
    <property type="entry name" value="Putative phosphatase, domain 2"/>
    <property type="match status" value="1"/>
</dbReference>
<dbReference type="GO" id="GO:0016787">
    <property type="term" value="F:hydrolase activity"/>
    <property type="evidence" value="ECO:0007669"/>
    <property type="project" value="UniProtKB-KW"/>
</dbReference>
<feature type="region of interest" description="Disordered" evidence="2">
    <location>
        <begin position="237"/>
        <end position="263"/>
    </location>
</feature>
<dbReference type="InterPro" id="IPR051540">
    <property type="entry name" value="S-2-haloacid_dehalogenase"/>
</dbReference>
<dbReference type="EMBL" id="JBBUTF010000039">
    <property type="protein sequence ID" value="MEK8029076.1"/>
    <property type="molecule type" value="Genomic_DNA"/>
</dbReference>
<dbReference type="Gene3D" id="3.40.50.1000">
    <property type="entry name" value="HAD superfamily/HAD-like"/>
    <property type="match status" value="1"/>
</dbReference>